<dbReference type="Proteomes" id="UP001240236">
    <property type="component" value="Unassembled WGS sequence"/>
</dbReference>
<dbReference type="AlphaFoldDB" id="A0AAE3W355"/>
<feature type="domain" description="DUF397" evidence="1">
    <location>
        <begin position="4"/>
        <end position="56"/>
    </location>
</feature>
<gene>
    <name evidence="2" type="ORF">J2S42_004513</name>
</gene>
<sequence length="63" mass="7078">MDHLTWKKSTRSGPNGGDCIEVATANEHIYVRDSKNPDAAVLTVGPHAWTRFIREIQCVKGLW</sequence>
<comment type="caution">
    <text evidence="2">The sequence shown here is derived from an EMBL/GenBank/DDBJ whole genome shotgun (WGS) entry which is preliminary data.</text>
</comment>
<name>A0AAE3W355_9ACTN</name>
<evidence type="ECO:0000313" key="2">
    <source>
        <dbReference type="EMBL" id="MDQ0367844.1"/>
    </source>
</evidence>
<reference evidence="2 3" key="1">
    <citation type="submission" date="2023-07" db="EMBL/GenBank/DDBJ databases">
        <title>Sequencing the genomes of 1000 actinobacteria strains.</title>
        <authorList>
            <person name="Klenk H.-P."/>
        </authorList>
    </citation>
    <scope>NUCLEOTIDE SEQUENCE [LARGE SCALE GENOMIC DNA]</scope>
    <source>
        <strain evidence="2 3">DSM 44709</strain>
    </source>
</reference>
<dbReference type="Pfam" id="PF04149">
    <property type="entry name" value="DUF397"/>
    <property type="match status" value="1"/>
</dbReference>
<protein>
    <recommendedName>
        <fullName evidence="1">DUF397 domain-containing protein</fullName>
    </recommendedName>
</protein>
<keyword evidence="3" id="KW-1185">Reference proteome</keyword>
<organism evidence="2 3">
    <name type="scientific">Catenuloplanes indicus</name>
    <dbReference type="NCBI Taxonomy" id="137267"/>
    <lineage>
        <taxon>Bacteria</taxon>
        <taxon>Bacillati</taxon>
        <taxon>Actinomycetota</taxon>
        <taxon>Actinomycetes</taxon>
        <taxon>Micromonosporales</taxon>
        <taxon>Micromonosporaceae</taxon>
        <taxon>Catenuloplanes</taxon>
    </lineage>
</organism>
<proteinExistence type="predicted"/>
<evidence type="ECO:0000259" key="1">
    <source>
        <dbReference type="Pfam" id="PF04149"/>
    </source>
</evidence>
<evidence type="ECO:0000313" key="3">
    <source>
        <dbReference type="Proteomes" id="UP001240236"/>
    </source>
</evidence>
<dbReference type="InterPro" id="IPR007278">
    <property type="entry name" value="DUF397"/>
</dbReference>
<dbReference type="RefSeq" id="WP_307242148.1">
    <property type="nucleotide sequence ID" value="NZ_JAUSUZ010000001.1"/>
</dbReference>
<dbReference type="EMBL" id="JAUSUZ010000001">
    <property type="protein sequence ID" value="MDQ0367844.1"/>
    <property type="molecule type" value="Genomic_DNA"/>
</dbReference>
<accession>A0AAE3W355</accession>